<sequence>GIAFHAKPKVKQNAKQSLSTVGIDGILYFLGYKDSMLDSRLLNG</sequence>
<dbReference type="PATRIC" id="fig|294710.3.peg.83"/>
<name>A0A117LZD9_9BACT</name>
<dbReference type="AlphaFoldDB" id="A0A117LZD9"/>
<gene>
    <name evidence="1" type="ORF">XD92_1435</name>
</gene>
<organism evidence="1 2">
    <name type="scientific">Proteiniphilum acetatigenes</name>
    <dbReference type="NCBI Taxonomy" id="294710"/>
    <lineage>
        <taxon>Bacteria</taxon>
        <taxon>Pseudomonadati</taxon>
        <taxon>Bacteroidota</taxon>
        <taxon>Bacteroidia</taxon>
        <taxon>Bacteroidales</taxon>
        <taxon>Dysgonomonadaceae</taxon>
        <taxon>Proteiniphilum</taxon>
    </lineage>
</organism>
<comment type="caution">
    <text evidence="1">The sequence shown here is derived from an EMBL/GenBank/DDBJ whole genome shotgun (WGS) entry which is preliminary data.</text>
</comment>
<evidence type="ECO:0000313" key="1">
    <source>
        <dbReference type="EMBL" id="KUK75942.1"/>
    </source>
</evidence>
<dbReference type="EMBL" id="LGGN01000334">
    <property type="protein sequence ID" value="KUK75942.1"/>
    <property type="molecule type" value="Genomic_DNA"/>
</dbReference>
<reference evidence="2" key="1">
    <citation type="journal article" date="2015" name="MBio">
        <title>Genome-Resolved Metagenomic Analysis Reveals Roles for Candidate Phyla and Other Microbial Community Members in Biogeochemical Transformations in Oil Reservoirs.</title>
        <authorList>
            <person name="Hu P."/>
            <person name="Tom L."/>
            <person name="Singh A."/>
            <person name="Thomas B.C."/>
            <person name="Baker B.J."/>
            <person name="Piceno Y.M."/>
            <person name="Andersen G.L."/>
            <person name="Banfield J.F."/>
        </authorList>
    </citation>
    <scope>NUCLEOTIDE SEQUENCE [LARGE SCALE GENOMIC DNA]</scope>
</reference>
<proteinExistence type="predicted"/>
<protein>
    <submittedName>
        <fullName evidence="1">Uncharacterized protein</fullName>
    </submittedName>
</protein>
<accession>A0A117LZD9</accession>
<feature type="non-terminal residue" evidence="1">
    <location>
        <position position="1"/>
    </location>
</feature>
<dbReference type="Proteomes" id="UP000053860">
    <property type="component" value="Unassembled WGS sequence"/>
</dbReference>
<evidence type="ECO:0000313" key="2">
    <source>
        <dbReference type="Proteomes" id="UP000053860"/>
    </source>
</evidence>